<protein>
    <recommendedName>
        <fullName evidence="4">YDG domain-containing protein</fullName>
    </recommendedName>
</protein>
<dbReference type="AlphaFoldDB" id="A0AAD9HZR6"/>
<evidence type="ECO:0000259" key="4">
    <source>
        <dbReference type="PROSITE" id="PS51015"/>
    </source>
</evidence>
<feature type="region of interest" description="Disordered" evidence="3">
    <location>
        <begin position="53"/>
        <end position="107"/>
    </location>
</feature>
<dbReference type="InterPro" id="IPR015947">
    <property type="entry name" value="PUA-like_sf"/>
</dbReference>
<sequence length="371" mass="41536">MWSCQERNDKGRICSSTLLRFILVPNISNTQDQTPTSREYYQAADTDILGIHHTPLNPRSSALNDTSPLDDNSVLPHVASSASELQKTANRPTLESNKMTDEDPDKWKPEQKAALAFVKPFLVWLEHVVDITPALRNPLEGVLQKMMDPEHKVSSELVQTCERVHRKFIDSNWGAEEVVDDADEPIDDELDSGDDGAQHAGNMDNDTVIENTVVSLRPPPRNHPVWGHHPVSGKVKDSSKYGHDELDVDRGEELWYSADGGSISNTNRNAIASLSSGTRALQKSIETKRPVRVLRSVGVGPKSTKPLYPSCGIRYDGLYEVTDVKTSTNSQGGLYRRFRLRRCPDQVSLDQVQRAPSLQQRADFERIREGY</sequence>
<dbReference type="InterPro" id="IPR036987">
    <property type="entry name" value="SRA-YDG_sf"/>
</dbReference>
<proteinExistence type="predicted"/>
<name>A0AAD9HZR6_9PEZI</name>
<dbReference type="Pfam" id="PF02182">
    <property type="entry name" value="SAD_SRA"/>
    <property type="match status" value="1"/>
</dbReference>
<organism evidence="5 6">
    <name type="scientific">Phyllachora maydis</name>
    <dbReference type="NCBI Taxonomy" id="1825666"/>
    <lineage>
        <taxon>Eukaryota</taxon>
        <taxon>Fungi</taxon>
        <taxon>Dikarya</taxon>
        <taxon>Ascomycota</taxon>
        <taxon>Pezizomycotina</taxon>
        <taxon>Sordariomycetes</taxon>
        <taxon>Sordariomycetidae</taxon>
        <taxon>Phyllachorales</taxon>
        <taxon>Phyllachoraceae</taxon>
        <taxon>Phyllachora</taxon>
    </lineage>
</organism>
<feature type="compositionally biased region" description="Polar residues" evidence="3">
    <location>
        <begin position="80"/>
        <end position="97"/>
    </location>
</feature>
<feature type="compositionally biased region" description="Polar residues" evidence="3">
    <location>
        <begin position="57"/>
        <end position="70"/>
    </location>
</feature>
<dbReference type="GO" id="GO:0061630">
    <property type="term" value="F:ubiquitin protein ligase activity"/>
    <property type="evidence" value="ECO:0007669"/>
    <property type="project" value="TreeGrafter"/>
</dbReference>
<dbReference type="SMART" id="SM00466">
    <property type="entry name" value="SRA"/>
    <property type="match status" value="1"/>
</dbReference>
<dbReference type="SUPFAM" id="SSF88697">
    <property type="entry name" value="PUA domain-like"/>
    <property type="match status" value="1"/>
</dbReference>
<accession>A0AAD9HZR6</accession>
<dbReference type="InterPro" id="IPR045134">
    <property type="entry name" value="UHRF1/2-like"/>
</dbReference>
<feature type="compositionally biased region" description="Basic and acidic residues" evidence="3">
    <location>
        <begin position="98"/>
        <end position="107"/>
    </location>
</feature>
<keyword evidence="1 2" id="KW-0539">Nucleus</keyword>
<feature type="region of interest" description="Disordered" evidence="3">
    <location>
        <begin position="221"/>
        <end position="242"/>
    </location>
</feature>
<comment type="subcellular location">
    <subcellularLocation>
        <location evidence="2">Nucleus</location>
    </subcellularLocation>
</comment>
<feature type="domain" description="YDG" evidence="4">
    <location>
        <begin position="194"/>
        <end position="342"/>
    </location>
</feature>
<dbReference type="GO" id="GO:0005634">
    <property type="term" value="C:nucleus"/>
    <property type="evidence" value="ECO:0007669"/>
    <property type="project" value="UniProtKB-SubCell"/>
</dbReference>
<evidence type="ECO:0000313" key="5">
    <source>
        <dbReference type="EMBL" id="KAK2068338.1"/>
    </source>
</evidence>
<dbReference type="PROSITE" id="PS51015">
    <property type="entry name" value="YDG"/>
    <property type="match status" value="1"/>
</dbReference>
<evidence type="ECO:0000313" key="6">
    <source>
        <dbReference type="Proteomes" id="UP001217918"/>
    </source>
</evidence>
<dbReference type="GO" id="GO:0016567">
    <property type="term" value="P:protein ubiquitination"/>
    <property type="evidence" value="ECO:0007669"/>
    <property type="project" value="TreeGrafter"/>
</dbReference>
<evidence type="ECO:0000256" key="1">
    <source>
        <dbReference type="ARBA" id="ARBA00023242"/>
    </source>
</evidence>
<dbReference type="Gene3D" id="2.30.280.10">
    <property type="entry name" value="SRA-YDG"/>
    <property type="match status" value="1"/>
</dbReference>
<reference evidence="5" key="1">
    <citation type="journal article" date="2023" name="Mol. Plant Microbe Interact.">
        <title>Elucidating the Obligate Nature and Biological Capacity of an Invasive Fungal Corn Pathogen.</title>
        <authorList>
            <person name="MacCready J.S."/>
            <person name="Roggenkamp E.M."/>
            <person name="Gdanetz K."/>
            <person name="Chilvers M.I."/>
        </authorList>
    </citation>
    <scope>NUCLEOTIDE SEQUENCE</scope>
    <source>
        <strain evidence="5">PM02</strain>
    </source>
</reference>
<dbReference type="InterPro" id="IPR003105">
    <property type="entry name" value="SRA_YDG"/>
</dbReference>
<evidence type="ECO:0000256" key="3">
    <source>
        <dbReference type="SAM" id="MobiDB-lite"/>
    </source>
</evidence>
<comment type="caution">
    <text evidence="5">The sequence shown here is derived from an EMBL/GenBank/DDBJ whole genome shotgun (WGS) entry which is preliminary data.</text>
</comment>
<dbReference type="PANTHER" id="PTHR14140:SF27">
    <property type="entry name" value="OS04G0289800 PROTEIN"/>
    <property type="match status" value="1"/>
</dbReference>
<dbReference type="Proteomes" id="UP001217918">
    <property type="component" value="Unassembled WGS sequence"/>
</dbReference>
<dbReference type="GO" id="GO:0044027">
    <property type="term" value="P:negative regulation of gene expression via chromosomal CpG island methylation"/>
    <property type="evidence" value="ECO:0007669"/>
    <property type="project" value="TreeGrafter"/>
</dbReference>
<gene>
    <name evidence="5" type="ORF">P8C59_002980</name>
</gene>
<dbReference type="PANTHER" id="PTHR14140">
    <property type="entry name" value="E3 UBIQUITIN-PROTEIN LIGASE UHRF-RELATED"/>
    <property type="match status" value="1"/>
</dbReference>
<dbReference type="EMBL" id="JAQQPM010000002">
    <property type="protein sequence ID" value="KAK2068338.1"/>
    <property type="molecule type" value="Genomic_DNA"/>
</dbReference>
<evidence type="ECO:0000256" key="2">
    <source>
        <dbReference type="PROSITE-ProRule" id="PRU00358"/>
    </source>
</evidence>
<keyword evidence="6" id="KW-1185">Reference proteome</keyword>